<dbReference type="PANTHER" id="PTHR43477">
    <property type="entry name" value="DIHYDROANTICAPSIN 7-DEHYDROGENASE"/>
    <property type="match status" value="1"/>
</dbReference>
<gene>
    <name evidence="3" type="ORF">GCM10010319_37560</name>
</gene>
<evidence type="ECO:0000256" key="1">
    <source>
        <dbReference type="ARBA" id="ARBA00006484"/>
    </source>
</evidence>
<keyword evidence="2" id="KW-0560">Oxidoreductase</keyword>
<name>A0ABN0X772_9ACTN</name>
<evidence type="ECO:0000313" key="4">
    <source>
        <dbReference type="Proteomes" id="UP001500063"/>
    </source>
</evidence>
<evidence type="ECO:0000256" key="2">
    <source>
        <dbReference type="ARBA" id="ARBA00023002"/>
    </source>
</evidence>
<dbReference type="NCBIfam" id="NF005754">
    <property type="entry name" value="PRK07578.1"/>
    <property type="match status" value="1"/>
</dbReference>
<comment type="similarity">
    <text evidence="1">Belongs to the short-chain dehydrogenases/reductases (SDR) family.</text>
</comment>
<dbReference type="Gene3D" id="3.40.50.720">
    <property type="entry name" value="NAD(P)-binding Rossmann-like Domain"/>
    <property type="match status" value="1"/>
</dbReference>
<accession>A0ABN0X772</accession>
<dbReference type="Pfam" id="PF13561">
    <property type="entry name" value="adh_short_C2"/>
    <property type="match status" value="1"/>
</dbReference>
<comment type="caution">
    <text evidence="3">The sequence shown here is derived from an EMBL/GenBank/DDBJ whole genome shotgun (WGS) entry which is preliminary data.</text>
</comment>
<proteinExistence type="inferred from homology"/>
<dbReference type="CDD" id="cd11731">
    <property type="entry name" value="Lin1944_like_SDR_c"/>
    <property type="match status" value="1"/>
</dbReference>
<evidence type="ECO:0000313" key="3">
    <source>
        <dbReference type="EMBL" id="GAA0356824.1"/>
    </source>
</evidence>
<reference evidence="3 4" key="1">
    <citation type="journal article" date="2019" name="Int. J. Syst. Evol. Microbiol.">
        <title>The Global Catalogue of Microorganisms (GCM) 10K type strain sequencing project: providing services to taxonomists for standard genome sequencing and annotation.</title>
        <authorList>
            <consortium name="The Broad Institute Genomics Platform"/>
            <consortium name="The Broad Institute Genome Sequencing Center for Infectious Disease"/>
            <person name="Wu L."/>
            <person name="Ma J."/>
        </authorList>
    </citation>
    <scope>NUCLEOTIDE SEQUENCE [LARGE SCALE GENOMIC DNA]</scope>
    <source>
        <strain evidence="3 4">JCM 4565</strain>
    </source>
</reference>
<dbReference type="SUPFAM" id="SSF51735">
    <property type="entry name" value="NAD(P)-binding Rossmann-fold domains"/>
    <property type="match status" value="1"/>
</dbReference>
<dbReference type="PANTHER" id="PTHR43477:SF1">
    <property type="entry name" value="DIHYDROANTICAPSIN 7-DEHYDROGENASE"/>
    <property type="match status" value="1"/>
</dbReference>
<keyword evidence="4" id="KW-1185">Reference proteome</keyword>
<dbReference type="EMBL" id="BAAABW010000019">
    <property type="protein sequence ID" value="GAA0356824.1"/>
    <property type="molecule type" value="Genomic_DNA"/>
</dbReference>
<dbReference type="InterPro" id="IPR051122">
    <property type="entry name" value="SDR_DHRS6-like"/>
</dbReference>
<dbReference type="InterPro" id="IPR002347">
    <property type="entry name" value="SDR_fam"/>
</dbReference>
<dbReference type="InterPro" id="IPR036291">
    <property type="entry name" value="NAD(P)-bd_dom_sf"/>
</dbReference>
<protein>
    <submittedName>
        <fullName evidence="3">Short chain dehydrogenase</fullName>
    </submittedName>
</protein>
<dbReference type="PRINTS" id="PR00081">
    <property type="entry name" value="GDHRDH"/>
</dbReference>
<organism evidence="3 4">
    <name type="scientific">Streptomyces blastmyceticus</name>
    <dbReference type="NCBI Taxonomy" id="68180"/>
    <lineage>
        <taxon>Bacteria</taxon>
        <taxon>Bacillati</taxon>
        <taxon>Actinomycetota</taxon>
        <taxon>Actinomycetes</taxon>
        <taxon>Kitasatosporales</taxon>
        <taxon>Streptomycetaceae</taxon>
        <taxon>Streptomyces</taxon>
    </lineage>
</organism>
<dbReference type="RefSeq" id="WP_344119153.1">
    <property type="nucleotide sequence ID" value="NZ_BAAABW010000019.1"/>
</dbReference>
<sequence>MKILLVGASGTLGGAVRTALAGRGHDMITVGRTGGDVVCDITDPEAVGRLYERVAGGSGLDAVVCAAGDAVFKPLGELTADDVAASFRGKALSQIELVRQGSRHLSPAGSFTLISGVLTQEPILAGAAASAANGAVEAFVRAAAIELPPQRINAVSPTVVTESLDAYGAFFPGMESVPLSRVANAYVRSVEGRQTGRIYEVA</sequence>
<dbReference type="Proteomes" id="UP001500063">
    <property type="component" value="Unassembled WGS sequence"/>
</dbReference>